<sequence length="116" mass="12564">MTSRFNRLAVEAGVRAIGPHQARHLFASSLLDSGYGIPEVAERLGHDPGTLMRYYALVNAARRRQTADHIVELVAPEEAGQFLDPAGDLLTAGTDTLDAEHLSSSGQYGRHRGWPG</sequence>
<dbReference type="Pfam" id="PF00589">
    <property type="entry name" value="Phage_integrase"/>
    <property type="match status" value="1"/>
</dbReference>
<proteinExistence type="predicted"/>
<reference evidence="3 4" key="1">
    <citation type="journal article" date="2019" name="Int. J. Syst. Evol. Microbiol.">
        <title>The Global Catalogue of Microorganisms (GCM) 10K type strain sequencing project: providing services to taxonomists for standard genome sequencing and annotation.</title>
        <authorList>
            <consortium name="The Broad Institute Genomics Platform"/>
            <consortium name="The Broad Institute Genome Sequencing Center for Infectious Disease"/>
            <person name="Wu L."/>
            <person name="Ma J."/>
        </authorList>
    </citation>
    <scope>NUCLEOTIDE SEQUENCE [LARGE SCALE GENOMIC DNA]</scope>
    <source>
        <strain evidence="3 4">JCM 15933</strain>
    </source>
</reference>
<keyword evidence="1" id="KW-0233">DNA recombination</keyword>
<keyword evidence="4" id="KW-1185">Reference proteome</keyword>
<dbReference type="PROSITE" id="PS51898">
    <property type="entry name" value="TYR_RECOMBINASE"/>
    <property type="match status" value="1"/>
</dbReference>
<dbReference type="InterPro" id="IPR002104">
    <property type="entry name" value="Integrase_catalytic"/>
</dbReference>
<dbReference type="EMBL" id="BAAAQD010000043">
    <property type="protein sequence ID" value="GAA1569825.1"/>
    <property type="molecule type" value="Genomic_DNA"/>
</dbReference>
<evidence type="ECO:0000313" key="3">
    <source>
        <dbReference type="EMBL" id="GAA1569825.1"/>
    </source>
</evidence>
<dbReference type="InterPro" id="IPR011010">
    <property type="entry name" value="DNA_brk_join_enz"/>
</dbReference>
<evidence type="ECO:0000313" key="4">
    <source>
        <dbReference type="Proteomes" id="UP001501470"/>
    </source>
</evidence>
<organism evidence="3 4">
    <name type="scientific">Dactylosporangium maewongense</name>
    <dbReference type="NCBI Taxonomy" id="634393"/>
    <lineage>
        <taxon>Bacteria</taxon>
        <taxon>Bacillati</taxon>
        <taxon>Actinomycetota</taxon>
        <taxon>Actinomycetes</taxon>
        <taxon>Micromonosporales</taxon>
        <taxon>Micromonosporaceae</taxon>
        <taxon>Dactylosporangium</taxon>
    </lineage>
</organism>
<dbReference type="SUPFAM" id="SSF56349">
    <property type="entry name" value="DNA breaking-rejoining enzymes"/>
    <property type="match status" value="1"/>
</dbReference>
<evidence type="ECO:0000259" key="2">
    <source>
        <dbReference type="PROSITE" id="PS51898"/>
    </source>
</evidence>
<evidence type="ECO:0000256" key="1">
    <source>
        <dbReference type="ARBA" id="ARBA00023172"/>
    </source>
</evidence>
<name>A0ABN2D4Y8_9ACTN</name>
<dbReference type="Gene3D" id="1.10.443.10">
    <property type="entry name" value="Intergrase catalytic core"/>
    <property type="match status" value="1"/>
</dbReference>
<feature type="domain" description="Tyr recombinase" evidence="2">
    <location>
        <begin position="1"/>
        <end position="68"/>
    </location>
</feature>
<gene>
    <name evidence="3" type="ORF">GCM10009827_109520</name>
</gene>
<dbReference type="Proteomes" id="UP001501470">
    <property type="component" value="Unassembled WGS sequence"/>
</dbReference>
<dbReference type="InterPro" id="IPR013762">
    <property type="entry name" value="Integrase-like_cat_sf"/>
</dbReference>
<accession>A0ABN2D4Y8</accession>
<protein>
    <recommendedName>
        <fullName evidence="2">Tyr recombinase domain-containing protein</fullName>
    </recommendedName>
</protein>
<comment type="caution">
    <text evidence="3">The sequence shown here is derived from an EMBL/GenBank/DDBJ whole genome shotgun (WGS) entry which is preliminary data.</text>
</comment>